<organism evidence="3 4">
    <name type="scientific">Plectus sambesii</name>
    <dbReference type="NCBI Taxonomy" id="2011161"/>
    <lineage>
        <taxon>Eukaryota</taxon>
        <taxon>Metazoa</taxon>
        <taxon>Ecdysozoa</taxon>
        <taxon>Nematoda</taxon>
        <taxon>Chromadorea</taxon>
        <taxon>Plectida</taxon>
        <taxon>Plectina</taxon>
        <taxon>Plectoidea</taxon>
        <taxon>Plectidae</taxon>
        <taxon>Plectus</taxon>
    </lineage>
</organism>
<dbReference type="PANTHER" id="PTHR11388:SF100">
    <property type="entry name" value="SOLUTE CARRIER ORGANIC ANION TRANSPORTER FAMILY MEMBER 4A1"/>
    <property type="match status" value="1"/>
</dbReference>
<feature type="transmembrane region" description="Helical" evidence="2">
    <location>
        <begin position="297"/>
        <end position="324"/>
    </location>
</feature>
<dbReference type="GO" id="GO:0043252">
    <property type="term" value="P:sodium-independent organic anion transport"/>
    <property type="evidence" value="ECO:0007669"/>
    <property type="project" value="TreeGrafter"/>
</dbReference>
<dbReference type="GO" id="GO:0016323">
    <property type="term" value="C:basolateral plasma membrane"/>
    <property type="evidence" value="ECO:0007669"/>
    <property type="project" value="TreeGrafter"/>
</dbReference>
<proteinExistence type="predicted"/>
<dbReference type="GO" id="GO:0015347">
    <property type="term" value="F:sodium-independent organic anion transmembrane transporter activity"/>
    <property type="evidence" value="ECO:0007669"/>
    <property type="project" value="TreeGrafter"/>
</dbReference>
<keyword evidence="1" id="KW-1015">Disulfide bond</keyword>
<feature type="transmembrane region" description="Helical" evidence="2">
    <location>
        <begin position="55"/>
        <end position="75"/>
    </location>
</feature>
<evidence type="ECO:0000313" key="3">
    <source>
        <dbReference type="Proteomes" id="UP000887566"/>
    </source>
</evidence>
<feature type="transmembrane region" description="Helical" evidence="2">
    <location>
        <begin position="372"/>
        <end position="390"/>
    </location>
</feature>
<keyword evidence="2" id="KW-0472">Membrane</keyword>
<dbReference type="Pfam" id="PF03137">
    <property type="entry name" value="OATP"/>
    <property type="match status" value="2"/>
</dbReference>
<protein>
    <submittedName>
        <fullName evidence="4">Uncharacterized protein</fullName>
    </submittedName>
</protein>
<feature type="transmembrane region" description="Helical" evidence="2">
    <location>
        <begin position="123"/>
        <end position="143"/>
    </location>
</feature>
<keyword evidence="3" id="KW-1185">Reference proteome</keyword>
<evidence type="ECO:0000256" key="1">
    <source>
        <dbReference type="ARBA" id="ARBA00023157"/>
    </source>
</evidence>
<dbReference type="InterPro" id="IPR029058">
    <property type="entry name" value="AB_hydrolase_fold"/>
</dbReference>
<dbReference type="AlphaFoldDB" id="A0A914X2S5"/>
<dbReference type="Gene3D" id="1.20.1250.20">
    <property type="entry name" value="MFS general substrate transporter like domains"/>
    <property type="match status" value="1"/>
</dbReference>
<dbReference type="WBParaSite" id="PSAMB.scaffold6413size9553.g28464.t1">
    <property type="protein sequence ID" value="PSAMB.scaffold6413size9553.g28464.t1"/>
    <property type="gene ID" value="PSAMB.scaffold6413size9553.g28464"/>
</dbReference>
<accession>A0A914X2S5</accession>
<dbReference type="Proteomes" id="UP000887566">
    <property type="component" value="Unplaced"/>
</dbReference>
<dbReference type="PANTHER" id="PTHR11388">
    <property type="entry name" value="ORGANIC ANION TRANSPORTER"/>
    <property type="match status" value="1"/>
</dbReference>
<dbReference type="InterPro" id="IPR004156">
    <property type="entry name" value="OATP"/>
</dbReference>
<keyword evidence="2" id="KW-1133">Transmembrane helix</keyword>
<feature type="transmembrane region" description="Helical" evidence="2">
    <location>
        <begin position="252"/>
        <end position="273"/>
    </location>
</feature>
<keyword evidence="2" id="KW-0812">Transmembrane</keyword>
<dbReference type="SUPFAM" id="SSF103473">
    <property type="entry name" value="MFS general substrate transporter"/>
    <property type="match status" value="2"/>
</dbReference>
<dbReference type="InterPro" id="IPR036259">
    <property type="entry name" value="MFS_trans_sf"/>
</dbReference>
<reference evidence="4" key="1">
    <citation type="submission" date="2022-11" db="UniProtKB">
        <authorList>
            <consortium name="WormBaseParasite"/>
        </authorList>
    </citation>
    <scope>IDENTIFICATION</scope>
</reference>
<name>A0A914X2S5_9BILA</name>
<evidence type="ECO:0000313" key="4">
    <source>
        <dbReference type="WBParaSite" id="PSAMB.scaffold6413size9553.g28464.t1"/>
    </source>
</evidence>
<sequence>MEQYEPSVLELTDGYRRPSLRPPRHLPDDEDDEDLRCSFFGCAPGCLQWFHTSRWLLTVLSLCSFIQSFVVNSIFPVGLSTLERRFHMNSSQTGIISSWYDLANLVAVFPVCHWGNRGHKGRWIAAGCILMGLGSLVCALPHFTTPPYHVGTNAANKSDFGQCTQRGEKTCKKDQQPSDLSNYFYVFLLGQTLHGLGSTPLFSIGTTYIDIMWIFLALVFISVVASFASGIPTQQIILRVIPFKHRTLGIGVNWTILRLFGFIPGAILFGMMIDTTCLKWQQSCGERGSCLVYDPGLLSWTLFGIAVVCKIGSIAASIVGYMLYRPNDQDNELSVQTADSRGPLQLTVNDDRGRMNERMSVATARRCPPQRLLMATMFGMAVCSLLYLGLTPGTAEKDLGELKDQDFTKPALSMYILSNAPHAKIVNHTEEDKFPGLSLFYQETTPPFNIRVKGTVLLLHGAVYSSKTWSEEVGAPGPTTMQILAAAGYRVVAIDQPGFPHKTSGKLSQKPEEFIRDVVDVLQLGKPVIVSPSASGRFSLPFVSKYPDSVDAFIPIAPCCFNGIDDLDRNPTPTMIVHGELDGNGKPNAHLISMPNSNVFIVPNAPHAAYLAQPALFHAALVNFLNYIHQ</sequence>
<evidence type="ECO:0000256" key="2">
    <source>
        <dbReference type="SAM" id="Phobius"/>
    </source>
</evidence>
<dbReference type="SUPFAM" id="SSF53474">
    <property type="entry name" value="alpha/beta-Hydrolases"/>
    <property type="match status" value="1"/>
</dbReference>
<dbReference type="Gene3D" id="3.40.50.1820">
    <property type="entry name" value="alpha/beta hydrolase"/>
    <property type="match status" value="1"/>
</dbReference>
<feature type="transmembrane region" description="Helical" evidence="2">
    <location>
        <begin position="211"/>
        <end position="231"/>
    </location>
</feature>